<protein>
    <submittedName>
        <fullName evidence="1">Uncharacterized protein</fullName>
    </submittedName>
</protein>
<evidence type="ECO:0000313" key="1">
    <source>
        <dbReference type="EMBL" id="SFH69999.1"/>
    </source>
</evidence>
<name>A0A1I3C752_9PLAN</name>
<keyword evidence="2" id="KW-1185">Reference proteome</keyword>
<proteinExistence type="predicted"/>
<dbReference type="Proteomes" id="UP000199518">
    <property type="component" value="Unassembled WGS sequence"/>
</dbReference>
<organism evidence="1 2">
    <name type="scientific">Planctomicrobium piriforme</name>
    <dbReference type="NCBI Taxonomy" id="1576369"/>
    <lineage>
        <taxon>Bacteria</taxon>
        <taxon>Pseudomonadati</taxon>
        <taxon>Planctomycetota</taxon>
        <taxon>Planctomycetia</taxon>
        <taxon>Planctomycetales</taxon>
        <taxon>Planctomycetaceae</taxon>
        <taxon>Planctomicrobium</taxon>
    </lineage>
</organism>
<dbReference type="EMBL" id="FOQD01000002">
    <property type="protein sequence ID" value="SFH69999.1"/>
    <property type="molecule type" value="Genomic_DNA"/>
</dbReference>
<gene>
    <name evidence="1" type="ORF">SAMN05421753_102131</name>
</gene>
<dbReference type="InterPro" id="IPR035093">
    <property type="entry name" value="RelE/ParE_toxin_dom_sf"/>
</dbReference>
<evidence type="ECO:0000313" key="2">
    <source>
        <dbReference type="Proteomes" id="UP000199518"/>
    </source>
</evidence>
<dbReference type="AlphaFoldDB" id="A0A1I3C752"/>
<sequence>MISRTTQQSRSKLADLPQQVREQARTAYRIFLSNPHHPGHRFKKVQSAPDVYSVRIGIGYRALGAPSGETIVWFGSVRTPTMIAS</sequence>
<dbReference type="STRING" id="1576369.SAMN05421753_102131"/>
<dbReference type="SUPFAM" id="SSF143011">
    <property type="entry name" value="RelE-like"/>
    <property type="match status" value="1"/>
</dbReference>
<accession>A0A1I3C752</accession>
<reference evidence="2" key="1">
    <citation type="submission" date="2016-10" db="EMBL/GenBank/DDBJ databases">
        <authorList>
            <person name="Varghese N."/>
            <person name="Submissions S."/>
        </authorList>
    </citation>
    <scope>NUCLEOTIDE SEQUENCE [LARGE SCALE GENOMIC DNA]</scope>
    <source>
        <strain evidence="2">DSM 26348</strain>
    </source>
</reference>